<feature type="DNA-binding region" description="DM" evidence="5">
    <location>
        <begin position="11"/>
        <end position="58"/>
    </location>
</feature>
<keyword evidence="3 5" id="KW-0238">DNA-binding</keyword>
<dbReference type="InterPro" id="IPR001275">
    <property type="entry name" value="DM_DNA-bd"/>
</dbReference>
<name>A0A1I7RIV5_BURXY</name>
<dbReference type="GO" id="GO:0046872">
    <property type="term" value="F:metal ion binding"/>
    <property type="evidence" value="ECO:0007669"/>
    <property type="project" value="UniProtKB-KW"/>
</dbReference>
<dbReference type="WBParaSite" id="BXY_0063700.1">
    <property type="protein sequence ID" value="BXY_0063700.1"/>
    <property type="gene ID" value="BXY_0063700"/>
</dbReference>
<evidence type="ECO:0000313" key="7">
    <source>
        <dbReference type="EMBL" id="CAD5228511.1"/>
    </source>
</evidence>
<reference evidence="8" key="2">
    <citation type="submission" date="2020-08" db="EMBL/GenBank/DDBJ databases">
        <authorList>
            <person name="Kikuchi T."/>
        </authorList>
    </citation>
    <scope>NUCLEOTIDE SEQUENCE</scope>
    <source>
        <strain evidence="7">Ka4C1</strain>
    </source>
</reference>
<dbReference type="SUPFAM" id="SSF82927">
    <property type="entry name" value="Cysteine-rich DNA binding domain, (DM domain)"/>
    <property type="match status" value="1"/>
</dbReference>
<keyword evidence="4 5" id="KW-0539">Nucleus</keyword>
<keyword evidence="1 5" id="KW-0479">Metal-binding</keyword>
<sequence length="185" mass="20530">MSTVSLLSRKCGRCRRHGVLNNFTGHQGNCPFYDCTCEKCAFSTRRPRAKKVKAPAQSPVANPNQASCSNTSNNPIVNNIGDDVCVLTSSEPLSSVTDLLQQPSFNPNSGNPFGITTTAQQRSLEGPMNIQCPQIIMIKPIPLSAFDIDPKVIEFSPLQKFLDNQLKWCRENFPEIYYQHIPKGD</sequence>
<dbReference type="EMBL" id="CAJFDI010000004">
    <property type="protein sequence ID" value="CAD5228511.1"/>
    <property type="molecule type" value="Genomic_DNA"/>
</dbReference>
<dbReference type="PROSITE" id="PS40000">
    <property type="entry name" value="DM_1"/>
    <property type="match status" value="1"/>
</dbReference>
<dbReference type="Proteomes" id="UP000659654">
    <property type="component" value="Unassembled WGS sequence"/>
</dbReference>
<dbReference type="OrthoDB" id="5945705at2759"/>
<organism evidence="9 11">
    <name type="scientific">Bursaphelenchus xylophilus</name>
    <name type="common">Pinewood nematode worm</name>
    <name type="synonym">Aphelenchoides xylophilus</name>
    <dbReference type="NCBI Taxonomy" id="6326"/>
    <lineage>
        <taxon>Eukaryota</taxon>
        <taxon>Metazoa</taxon>
        <taxon>Ecdysozoa</taxon>
        <taxon>Nematoda</taxon>
        <taxon>Chromadorea</taxon>
        <taxon>Rhabditida</taxon>
        <taxon>Tylenchina</taxon>
        <taxon>Tylenchomorpha</taxon>
        <taxon>Aphelenchoidea</taxon>
        <taxon>Aphelenchoididae</taxon>
        <taxon>Bursaphelenchus</taxon>
    </lineage>
</organism>
<proteinExistence type="predicted"/>
<evidence type="ECO:0000313" key="10">
    <source>
        <dbReference type="Proteomes" id="UP000659654"/>
    </source>
</evidence>
<feature type="domain" description="DM" evidence="6">
    <location>
        <begin position="11"/>
        <end position="58"/>
    </location>
</feature>
<dbReference type="Gene3D" id="4.10.1040.10">
    <property type="entry name" value="DM DNA-binding domain"/>
    <property type="match status" value="1"/>
</dbReference>
<evidence type="ECO:0000313" key="8">
    <source>
        <dbReference type="EMBL" id="CAG9119120.1"/>
    </source>
</evidence>
<comment type="subcellular location">
    <subcellularLocation>
        <location evidence="5">Nucleus</location>
    </subcellularLocation>
</comment>
<dbReference type="PROSITE" id="PS50809">
    <property type="entry name" value="DM_2"/>
    <property type="match status" value="1"/>
</dbReference>
<dbReference type="Proteomes" id="UP000095284">
    <property type="component" value="Unplaced"/>
</dbReference>
<evidence type="ECO:0000256" key="4">
    <source>
        <dbReference type="ARBA" id="ARBA00023242"/>
    </source>
</evidence>
<gene>
    <name evidence="7" type="ORF">BXYJ_LOCUS10481</name>
</gene>
<reference evidence="11" key="1">
    <citation type="submission" date="2016-11" db="UniProtKB">
        <authorList>
            <consortium name="WormBaseParasite"/>
        </authorList>
    </citation>
    <scope>IDENTIFICATION</scope>
</reference>
<dbReference type="AlphaFoldDB" id="A0A1I7RIV5"/>
<dbReference type="EMBL" id="CAJFCV020000004">
    <property type="protein sequence ID" value="CAG9119120.1"/>
    <property type="molecule type" value="Genomic_DNA"/>
</dbReference>
<dbReference type="Pfam" id="PF00751">
    <property type="entry name" value="DM"/>
    <property type="match status" value="1"/>
</dbReference>
<evidence type="ECO:0000256" key="3">
    <source>
        <dbReference type="ARBA" id="ARBA00023125"/>
    </source>
</evidence>
<evidence type="ECO:0000256" key="1">
    <source>
        <dbReference type="ARBA" id="ARBA00022723"/>
    </source>
</evidence>
<keyword evidence="2 5" id="KW-0862">Zinc</keyword>
<dbReference type="GO" id="GO:0043565">
    <property type="term" value="F:sequence-specific DNA binding"/>
    <property type="evidence" value="ECO:0007669"/>
    <property type="project" value="InterPro"/>
</dbReference>
<evidence type="ECO:0000313" key="11">
    <source>
        <dbReference type="WBParaSite" id="BXY_0063700.1"/>
    </source>
</evidence>
<dbReference type="SMART" id="SM00301">
    <property type="entry name" value="DM"/>
    <property type="match status" value="1"/>
</dbReference>
<evidence type="ECO:0000313" key="9">
    <source>
        <dbReference type="Proteomes" id="UP000095284"/>
    </source>
</evidence>
<dbReference type="InterPro" id="IPR036407">
    <property type="entry name" value="DM_DNA-bd_sf"/>
</dbReference>
<dbReference type="Proteomes" id="UP000582659">
    <property type="component" value="Unassembled WGS sequence"/>
</dbReference>
<accession>A0A1I7RIV5</accession>
<dbReference type="SMR" id="A0A1I7RIV5"/>
<evidence type="ECO:0000256" key="2">
    <source>
        <dbReference type="ARBA" id="ARBA00022833"/>
    </source>
</evidence>
<dbReference type="GO" id="GO:0006355">
    <property type="term" value="P:regulation of DNA-templated transcription"/>
    <property type="evidence" value="ECO:0007669"/>
    <property type="project" value="InterPro"/>
</dbReference>
<keyword evidence="10" id="KW-1185">Reference proteome</keyword>
<protein>
    <submittedName>
        <fullName evidence="7">(pine wood nematode) hypothetical protein</fullName>
    </submittedName>
    <submittedName>
        <fullName evidence="11">DM domain-containing protein</fullName>
    </submittedName>
</protein>
<evidence type="ECO:0000259" key="6">
    <source>
        <dbReference type="PROSITE" id="PS50809"/>
    </source>
</evidence>
<evidence type="ECO:0000256" key="5">
    <source>
        <dbReference type="PROSITE-ProRule" id="PRU00070"/>
    </source>
</evidence>
<dbReference type="GO" id="GO:0005634">
    <property type="term" value="C:nucleus"/>
    <property type="evidence" value="ECO:0007669"/>
    <property type="project" value="UniProtKB-SubCell"/>
</dbReference>